<feature type="compositionally biased region" description="Polar residues" evidence="1">
    <location>
        <begin position="1"/>
        <end position="11"/>
    </location>
</feature>
<dbReference type="EMBL" id="JAHHHV010000004">
    <property type="protein sequence ID" value="MBW4464041.1"/>
    <property type="molecule type" value="Genomic_DNA"/>
</dbReference>
<dbReference type="Pfam" id="PF01656">
    <property type="entry name" value="CbiA"/>
    <property type="match status" value="1"/>
</dbReference>
<gene>
    <name evidence="3" type="ORF">KME07_01200</name>
</gene>
<dbReference type="InterPro" id="IPR002586">
    <property type="entry name" value="CobQ/CobB/MinD/ParA_Nub-bd_dom"/>
</dbReference>
<dbReference type="PANTHER" id="PTHR13696:SF96">
    <property type="entry name" value="COBQ_COBB_MIND_PARA NUCLEOTIDE BINDING DOMAIN-CONTAINING PROTEIN"/>
    <property type="match status" value="1"/>
</dbReference>
<accession>A0A951U352</accession>
<feature type="domain" description="CobQ/CobB/MinD/ParA nucleotide binding" evidence="2">
    <location>
        <begin position="62"/>
        <end position="236"/>
    </location>
</feature>
<dbReference type="SUPFAM" id="SSF52540">
    <property type="entry name" value="P-loop containing nucleoside triphosphate hydrolases"/>
    <property type="match status" value="1"/>
</dbReference>
<dbReference type="InterPro" id="IPR050678">
    <property type="entry name" value="DNA_Partitioning_ATPase"/>
</dbReference>
<evidence type="ECO:0000259" key="2">
    <source>
        <dbReference type="Pfam" id="PF01656"/>
    </source>
</evidence>
<dbReference type="InterPro" id="IPR027417">
    <property type="entry name" value="P-loop_NTPase"/>
</dbReference>
<name>A0A951U352_9CYAN</name>
<dbReference type="Gene3D" id="3.40.50.300">
    <property type="entry name" value="P-loop containing nucleotide triphosphate hydrolases"/>
    <property type="match status" value="1"/>
</dbReference>
<evidence type="ECO:0000256" key="1">
    <source>
        <dbReference type="SAM" id="MobiDB-lite"/>
    </source>
</evidence>
<comment type="caution">
    <text evidence="3">The sequence shown here is derived from an EMBL/GenBank/DDBJ whole genome shotgun (WGS) entry which is preliminary data.</text>
</comment>
<evidence type="ECO:0000313" key="3">
    <source>
        <dbReference type="EMBL" id="MBW4464041.1"/>
    </source>
</evidence>
<feature type="compositionally biased region" description="Basic residues" evidence="1">
    <location>
        <begin position="24"/>
        <end position="33"/>
    </location>
</feature>
<organism evidence="3 4">
    <name type="scientific">Pegethrix bostrychoides GSE-TBD4-15B</name>
    <dbReference type="NCBI Taxonomy" id="2839662"/>
    <lineage>
        <taxon>Bacteria</taxon>
        <taxon>Bacillati</taxon>
        <taxon>Cyanobacteriota</taxon>
        <taxon>Cyanophyceae</taxon>
        <taxon>Oculatellales</taxon>
        <taxon>Oculatellaceae</taxon>
        <taxon>Pegethrix</taxon>
    </lineage>
</organism>
<reference evidence="3" key="2">
    <citation type="journal article" date="2022" name="Microbiol. Resour. Announc.">
        <title>Metagenome Sequencing to Explore Phylogenomics of Terrestrial Cyanobacteria.</title>
        <authorList>
            <person name="Ward R.D."/>
            <person name="Stajich J.E."/>
            <person name="Johansen J.R."/>
            <person name="Huntemann M."/>
            <person name="Clum A."/>
            <person name="Foster B."/>
            <person name="Foster B."/>
            <person name="Roux S."/>
            <person name="Palaniappan K."/>
            <person name="Varghese N."/>
            <person name="Mukherjee S."/>
            <person name="Reddy T.B.K."/>
            <person name="Daum C."/>
            <person name="Copeland A."/>
            <person name="Chen I.A."/>
            <person name="Ivanova N.N."/>
            <person name="Kyrpides N.C."/>
            <person name="Shapiro N."/>
            <person name="Eloe-Fadrosh E.A."/>
            <person name="Pietrasiak N."/>
        </authorList>
    </citation>
    <scope>NUCLEOTIDE SEQUENCE</scope>
    <source>
        <strain evidence="3">GSE-TBD4-15B</strain>
    </source>
</reference>
<sequence length="270" mass="30015">MPSLSTPQAQDKTLEVEAESSSKLQKHTKSKVRSRAEHKPETIMPPLQALLDAGKQLPKLIGFTNQKGGVGKSTCSVHLVDWLIRQGYRALLIDADGQQCSSPWARELGHPFEIISDPDLLFTRLLELREDPQYEVVVVDGPGNASETTKTILNCVDLALIPIKESLFDVVSTGRILDYLRQSQTVRGGSPRAALFFSNVDERTLAYRDAKASIEQCRVTLLRSAVYQRACITDSPGQAKTVFGVNRKEVRDSAKRFEQLFLEALEVYNG</sequence>
<dbReference type="CDD" id="cd02042">
    <property type="entry name" value="ParAB_family"/>
    <property type="match status" value="1"/>
</dbReference>
<proteinExistence type="predicted"/>
<dbReference type="PANTHER" id="PTHR13696">
    <property type="entry name" value="P-LOOP CONTAINING NUCLEOSIDE TRIPHOSPHATE HYDROLASE"/>
    <property type="match status" value="1"/>
</dbReference>
<reference evidence="3" key="1">
    <citation type="submission" date="2021-05" db="EMBL/GenBank/DDBJ databases">
        <authorList>
            <person name="Pietrasiak N."/>
            <person name="Ward R."/>
            <person name="Stajich J.E."/>
            <person name="Kurbessoian T."/>
        </authorList>
    </citation>
    <scope>NUCLEOTIDE SEQUENCE</scope>
    <source>
        <strain evidence="3">GSE-TBD4-15B</strain>
    </source>
</reference>
<feature type="region of interest" description="Disordered" evidence="1">
    <location>
        <begin position="1"/>
        <end position="41"/>
    </location>
</feature>
<dbReference type="AlphaFoldDB" id="A0A951U352"/>
<evidence type="ECO:0000313" key="4">
    <source>
        <dbReference type="Proteomes" id="UP000707356"/>
    </source>
</evidence>
<dbReference type="Proteomes" id="UP000707356">
    <property type="component" value="Unassembled WGS sequence"/>
</dbReference>
<protein>
    <submittedName>
        <fullName evidence="3">ParA family protein</fullName>
    </submittedName>
</protein>